<dbReference type="Proteomes" id="UP001596067">
    <property type="component" value="Unassembled WGS sequence"/>
</dbReference>
<reference evidence="2" key="1">
    <citation type="journal article" date="2019" name="Int. J. Syst. Evol. Microbiol.">
        <title>The Global Catalogue of Microorganisms (GCM) 10K type strain sequencing project: providing services to taxonomists for standard genome sequencing and annotation.</title>
        <authorList>
            <consortium name="The Broad Institute Genomics Platform"/>
            <consortium name="The Broad Institute Genome Sequencing Center for Infectious Disease"/>
            <person name="Wu L."/>
            <person name="Ma J."/>
        </authorList>
    </citation>
    <scope>NUCLEOTIDE SEQUENCE [LARGE SCALE GENOMIC DNA]</scope>
    <source>
        <strain evidence="2">CGMCC 4.1469</strain>
    </source>
</reference>
<comment type="caution">
    <text evidence="1">The sequence shown here is derived from an EMBL/GenBank/DDBJ whole genome shotgun (WGS) entry which is preliminary data.</text>
</comment>
<dbReference type="RefSeq" id="WP_345329079.1">
    <property type="nucleotide sequence ID" value="NZ_BAAAVH010000069.1"/>
</dbReference>
<evidence type="ECO:0000313" key="1">
    <source>
        <dbReference type="EMBL" id="MFC5888095.1"/>
    </source>
</evidence>
<sequence length="343" mass="36695">MGAIKWDKGAIDRSMRELQRELNRHAIKVAIGADLNGSDRGLEEDPVLSKALLWLDEKAAEEPSVTQDMADFVQRERLSEDEAEGLALQLEQHGFVQISRGLVESTDVFLTDEGRVEVRRLKKLAGDRVARANYASNAVLRWLYDQDAPTEPGDFATSPTAFFAGTALKANEITGAGAELVGHGLVEREADQAGTDLERLRITAAGIACIRSGHTVRSYMDNQNTASTTNNYHGSTVVHGGVSGGVVSSGDHNTINAGNGIDAQALASLVQGLRDVAPQLGLDPVDAEDYAADIEALERDGADPEQGGRIWRRILRLAGPALTTTIATGVGQQLVELGTGLYN</sequence>
<accession>A0ABW1F2C5</accession>
<keyword evidence="2" id="KW-1185">Reference proteome</keyword>
<name>A0ABW1F2C5_9ACTN</name>
<protein>
    <submittedName>
        <fullName evidence="1">Uncharacterized protein</fullName>
    </submittedName>
</protein>
<gene>
    <name evidence="1" type="ORF">ACFP0N_24300</name>
</gene>
<organism evidence="1 2">
    <name type="scientific">Kitasatospora aburaviensis</name>
    <dbReference type="NCBI Taxonomy" id="67265"/>
    <lineage>
        <taxon>Bacteria</taxon>
        <taxon>Bacillati</taxon>
        <taxon>Actinomycetota</taxon>
        <taxon>Actinomycetes</taxon>
        <taxon>Kitasatosporales</taxon>
        <taxon>Streptomycetaceae</taxon>
        <taxon>Kitasatospora</taxon>
    </lineage>
</organism>
<evidence type="ECO:0000313" key="2">
    <source>
        <dbReference type="Proteomes" id="UP001596067"/>
    </source>
</evidence>
<proteinExistence type="predicted"/>
<dbReference type="EMBL" id="JBHSOD010000035">
    <property type="protein sequence ID" value="MFC5888095.1"/>
    <property type="molecule type" value="Genomic_DNA"/>
</dbReference>